<accession>A0A7X2TQI2</accession>
<keyword evidence="2" id="KW-1185">Reference proteome</keyword>
<organism evidence="1 2">
    <name type="scientific">Bullifex porci</name>
    <dbReference type="NCBI Taxonomy" id="2606638"/>
    <lineage>
        <taxon>Bacteria</taxon>
        <taxon>Pseudomonadati</taxon>
        <taxon>Spirochaetota</taxon>
        <taxon>Spirochaetia</taxon>
        <taxon>Spirochaetales</taxon>
        <taxon>Spirochaetaceae</taxon>
        <taxon>Bullifex</taxon>
    </lineage>
</organism>
<dbReference type="AlphaFoldDB" id="A0A7X2TQI2"/>
<protein>
    <submittedName>
        <fullName evidence="1">Uncharacterized protein</fullName>
    </submittedName>
</protein>
<proteinExistence type="predicted"/>
<dbReference type="RefSeq" id="WP_154425485.1">
    <property type="nucleotide sequence ID" value="NZ_VUNN01000012.1"/>
</dbReference>
<dbReference type="Gene3D" id="3.10.400.10">
    <property type="entry name" value="Sulfate adenylyltransferase"/>
    <property type="match status" value="1"/>
</dbReference>
<reference evidence="1 2" key="1">
    <citation type="submission" date="2019-08" db="EMBL/GenBank/DDBJ databases">
        <title>In-depth cultivation of the pig gut microbiome towards novel bacterial diversity and tailored functional studies.</title>
        <authorList>
            <person name="Wylensek D."/>
            <person name="Hitch T.C.A."/>
            <person name="Clavel T."/>
        </authorList>
    </citation>
    <scope>NUCLEOTIDE SEQUENCE [LARGE SCALE GENOMIC DNA]</scope>
    <source>
        <strain evidence="1 2">NM-380-WT-3C1</strain>
    </source>
</reference>
<evidence type="ECO:0000313" key="1">
    <source>
        <dbReference type="EMBL" id="MSU06514.1"/>
    </source>
</evidence>
<dbReference type="EMBL" id="VUNN01000012">
    <property type="protein sequence ID" value="MSU06514.1"/>
    <property type="molecule type" value="Genomic_DNA"/>
</dbReference>
<evidence type="ECO:0000313" key="2">
    <source>
        <dbReference type="Proteomes" id="UP000460549"/>
    </source>
</evidence>
<comment type="caution">
    <text evidence="1">The sequence shown here is derived from an EMBL/GenBank/DDBJ whole genome shotgun (WGS) entry which is preliminary data.</text>
</comment>
<gene>
    <name evidence="1" type="ORF">FYJ80_06930</name>
</gene>
<dbReference type="Proteomes" id="UP000460549">
    <property type="component" value="Unassembled WGS sequence"/>
</dbReference>
<name>A0A7X2TQI2_9SPIO</name>
<sequence>MTPEEMFKQYRLLNPMASDYSHAIFSTYISWDDILSEKVSSILIPAALFEESGEELPLKDDIEALTDNKGNSIALLRITNVEVAPFFLFKEEKSPMIGNPMGDDIVIKLKFKIIFY</sequence>